<keyword evidence="6" id="KW-0862">Zinc</keyword>
<dbReference type="FunFam" id="1.10.8.60:FF:000001">
    <property type="entry name" value="ATP-dependent zinc metalloprotease FtsH"/>
    <property type="match status" value="1"/>
</dbReference>
<feature type="domain" description="Peptidase M41" evidence="8">
    <location>
        <begin position="95"/>
        <end position="279"/>
    </location>
</feature>
<dbReference type="GO" id="GO:0005886">
    <property type="term" value="C:plasma membrane"/>
    <property type="evidence" value="ECO:0007669"/>
    <property type="project" value="TreeGrafter"/>
</dbReference>
<dbReference type="AlphaFoldDB" id="A0A6J6AF84"/>
<evidence type="ECO:0000256" key="4">
    <source>
        <dbReference type="ARBA" id="ARBA00022723"/>
    </source>
</evidence>
<dbReference type="PANTHER" id="PTHR23076:SF97">
    <property type="entry name" value="ATP-DEPENDENT ZINC METALLOPROTEASE YME1L1"/>
    <property type="match status" value="1"/>
</dbReference>
<evidence type="ECO:0000256" key="1">
    <source>
        <dbReference type="ARBA" id="ARBA00001947"/>
    </source>
</evidence>
<organism evidence="10">
    <name type="scientific">freshwater metagenome</name>
    <dbReference type="NCBI Taxonomy" id="449393"/>
    <lineage>
        <taxon>unclassified sequences</taxon>
        <taxon>metagenomes</taxon>
        <taxon>ecological metagenomes</taxon>
    </lineage>
</organism>
<dbReference type="GO" id="GO:0006508">
    <property type="term" value="P:proteolysis"/>
    <property type="evidence" value="ECO:0007669"/>
    <property type="project" value="UniProtKB-KW"/>
</dbReference>
<keyword evidence="5" id="KW-0378">Hydrolase</keyword>
<evidence type="ECO:0000256" key="5">
    <source>
        <dbReference type="ARBA" id="ARBA00022801"/>
    </source>
</evidence>
<dbReference type="InterPro" id="IPR000642">
    <property type="entry name" value="Peptidase_M41"/>
</dbReference>
<dbReference type="Gene3D" id="1.10.8.60">
    <property type="match status" value="1"/>
</dbReference>
<dbReference type="InterPro" id="IPR041569">
    <property type="entry name" value="AAA_lid_3"/>
</dbReference>
<proteinExistence type="inferred from homology"/>
<keyword evidence="4" id="KW-0479">Metal-binding</keyword>
<accession>A0A6J6AF84</accession>
<dbReference type="EMBL" id="CAETWZ010000007">
    <property type="protein sequence ID" value="CAB4367370.1"/>
    <property type="molecule type" value="Genomic_DNA"/>
</dbReference>
<comment type="cofactor">
    <cofactor evidence="1">
        <name>Zn(2+)</name>
        <dbReference type="ChEBI" id="CHEBI:29105"/>
    </cofactor>
</comment>
<dbReference type="SUPFAM" id="SSF140990">
    <property type="entry name" value="FtsH protease domain-like"/>
    <property type="match status" value="1"/>
</dbReference>
<dbReference type="GO" id="GO:0030163">
    <property type="term" value="P:protein catabolic process"/>
    <property type="evidence" value="ECO:0007669"/>
    <property type="project" value="TreeGrafter"/>
</dbReference>
<evidence type="ECO:0000256" key="3">
    <source>
        <dbReference type="ARBA" id="ARBA00022670"/>
    </source>
</evidence>
<evidence type="ECO:0000259" key="9">
    <source>
        <dbReference type="Pfam" id="PF17862"/>
    </source>
</evidence>
<sequence length="297" mass="33083">MRPGRFDRQIIVPLPEYEERLAILNVHSRDKRMSTEVDLETMARATPGMSGADLANLVNEAALFAVRRESLAIERIDFENARDRVVMGARRESLVLNPEEKRATAYHEGGHAVLATVLPHSDPLHKVTILPRGMALGVTWTLPEERHTYSREFFEDLICKAMGGRVAEKIIFGHLNSGAANDLEQATGIARRMVREWGMSDKIGPMAWSGQQQVFLGEDLMTSGREYSDSTAQLVDNEISRILLEQEARAHEVLSRHRRGLELVAEALLIEETIDGPTVGRLVQQGLDAPATSEVQA</sequence>
<dbReference type="GO" id="GO:0004222">
    <property type="term" value="F:metalloendopeptidase activity"/>
    <property type="evidence" value="ECO:0007669"/>
    <property type="project" value="InterPro"/>
</dbReference>
<dbReference type="InterPro" id="IPR037219">
    <property type="entry name" value="Peptidase_M41-like"/>
</dbReference>
<evidence type="ECO:0000256" key="2">
    <source>
        <dbReference type="ARBA" id="ARBA00010044"/>
    </source>
</evidence>
<dbReference type="Pfam" id="PF01434">
    <property type="entry name" value="Peptidase_M41"/>
    <property type="match status" value="1"/>
</dbReference>
<dbReference type="FunFam" id="1.20.58.760:FF:000001">
    <property type="entry name" value="ATP-dependent zinc metalloprotease FtsH"/>
    <property type="match status" value="1"/>
</dbReference>
<comment type="similarity">
    <text evidence="2">In the C-terminal section; belongs to the peptidase M41 family.</text>
</comment>
<dbReference type="GO" id="GO:0004176">
    <property type="term" value="F:ATP-dependent peptidase activity"/>
    <property type="evidence" value="ECO:0007669"/>
    <property type="project" value="InterPro"/>
</dbReference>
<dbReference type="SUPFAM" id="SSF52540">
    <property type="entry name" value="P-loop containing nucleoside triphosphate hydrolases"/>
    <property type="match status" value="1"/>
</dbReference>
<reference evidence="10" key="1">
    <citation type="submission" date="2020-05" db="EMBL/GenBank/DDBJ databases">
        <authorList>
            <person name="Chiriac C."/>
            <person name="Salcher M."/>
            <person name="Ghai R."/>
            <person name="Kavagutti S V."/>
        </authorList>
    </citation>
    <scope>NUCLEOTIDE SEQUENCE</scope>
</reference>
<evidence type="ECO:0000256" key="7">
    <source>
        <dbReference type="ARBA" id="ARBA00023049"/>
    </source>
</evidence>
<feature type="domain" description="AAA ATPase AAA+ lid" evidence="9">
    <location>
        <begin position="36"/>
        <end position="79"/>
    </location>
</feature>
<dbReference type="PANTHER" id="PTHR23076">
    <property type="entry name" value="METALLOPROTEASE M41 FTSH"/>
    <property type="match status" value="1"/>
</dbReference>
<evidence type="ECO:0000256" key="6">
    <source>
        <dbReference type="ARBA" id="ARBA00022833"/>
    </source>
</evidence>
<name>A0A6J6AF84_9ZZZZ</name>
<dbReference type="Pfam" id="PF17862">
    <property type="entry name" value="AAA_lid_3"/>
    <property type="match status" value="1"/>
</dbReference>
<dbReference type="Gene3D" id="1.20.58.760">
    <property type="entry name" value="Peptidase M41"/>
    <property type="match status" value="1"/>
</dbReference>
<keyword evidence="3" id="KW-0645">Protease</keyword>
<dbReference type="GO" id="GO:0005524">
    <property type="term" value="F:ATP binding"/>
    <property type="evidence" value="ECO:0007669"/>
    <property type="project" value="InterPro"/>
</dbReference>
<dbReference type="InterPro" id="IPR027417">
    <property type="entry name" value="P-loop_NTPase"/>
</dbReference>
<dbReference type="GO" id="GO:0046872">
    <property type="term" value="F:metal ion binding"/>
    <property type="evidence" value="ECO:0007669"/>
    <property type="project" value="UniProtKB-KW"/>
</dbReference>
<keyword evidence="7" id="KW-0482">Metalloprotease</keyword>
<evidence type="ECO:0000259" key="8">
    <source>
        <dbReference type="Pfam" id="PF01434"/>
    </source>
</evidence>
<gene>
    <name evidence="10" type="ORF">UFOPK4179_00151</name>
</gene>
<evidence type="ECO:0000313" key="10">
    <source>
        <dbReference type="EMBL" id="CAB4367370.1"/>
    </source>
</evidence>
<protein>
    <submittedName>
        <fullName evidence="10">Unannotated protein</fullName>
    </submittedName>
</protein>